<sequence>MGVSIIIPYHRGEHFLRDCLDSIVEARLEEYEVIIVRDVNRLNNVDEEKSILQLLEWYKTVLPIRDFTLLDKTGVAAARNLGLSKASKEYVYFMDSDDYLIYDGLSKMLQVASSSEVAVVYGTMCLTWFKRYTFLKTDKQEMYKDSKDVATDMVKRYDVSDVAEQLFREEVSVLNMLIKRSWLEESGLHFDEANEFYSDLSYVTGLLARSTSDDTWICSRSKTYAKRYHNDTIQYPSLSQVKANNRMEQFLDAYVASKGYIRASSEDLTDLLDEYCCRFLLQNYEKSYHGKNDPVLTETTFGAYSIALHDMNNRVFINFNKQQQQILMAIRNNKQEKAVKIANKMFMKRKKKGLFGNTIQRARALDKFIFRRLPIKRNWVMFESFGGKSYSDNCKYIYEYMLRNYGSEYRFIWVMRDHKIVIPGNPVIIKPNTYKYLYYLARSKFLVFNSRQPIWYNKRKESVFIETWHGTPLKKLVFDMEDVHSASLTHKEDFYKVSRKWDYLLSDNSFSTEVFEHAFLFDKEKIVEYGYPRNDLLYADNADEIAGFVKQKLGIPQGKKVILYAPTWRDDEYYSHGKYKFSLAIDIEQMKQRLGEEYVLLLRTHYFVVDQVDSLCGDGFVYNGSRYQDITELYLASDICITDYSSVFFDYANLKRPILFFTYDLEKYREELHGFYINMETEVPGPLLQTNEDLIQAIEHINDVEETYKERYNTFYNRFCGIDDGHAAERVVEKLIRG</sequence>
<dbReference type="Pfam" id="PF04464">
    <property type="entry name" value="Glyphos_transf"/>
    <property type="match status" value="1"/>
</dbReference>
<evidence type="ECO:0000256" key="4">
    <source>
        <dbReference type="ARBA" id="ARBA00022679"/>
    </source>
</evidence>
<dbReference type="OrthoDB" id="9807097at2"/>
<dbReference type="Gene3D" id="3.40.50.11820">
    <property type="match status" value="1"/>
</dbReference>
<name>A0A1M7L4R5_9FIRM</name>
<dbReference type="InterPro" id="IPR001173">
    <property type="entry name" value="Glyco_trans_2-like"/>
</dbReference>
<dbReference type="CDD" id="cd00761">
    <property type="entry name" value="Glyco_tranf_GTA_type"/>
    <property type="match status" value="1"/>
</dbReference>
<dbReference type="GO" id="GO:0005886">
    <property type="term" value="C:plasma membrane"/>
    <property type="evidence" value="ECO:0007669"/>
    <property type="project" value="UniProtKB-SubCell"/>
</dbReference>
<dbReference type="STRING" id="1120996.SAMN02746066_03067"/>
<evidence type="ECO:0000256" key="6">
    <source>
        <dbReference type="ARBA" id="ARBA00023136"/>
    </source>
</evidence>
<keyword evidence="9" id="KW-1185">Reference proteome</keyword>
<keyword evidence="3" id="KW-1003">Cell membrane</keyword>
<dbReference type="SUPFAM" id="SSF53756">
    <property type="entry name" value="UDP-Glycosyltransferase/glycogen phosphorylase"/>
    <property type="match status" value="1"/>
</dbReference>
<dbReference type="InterPro" id="IPR051612">
    <property type="entry name" value="Teichoic_Acid_Biosynth"/>
</dbReference>
<keyword evidence="4 8" id="KW-0808">Transferase</keyword>
<evidence type="ECO:0000313" key="8">
    <source>
        <dbReference type="EMBL" id="SHM72864.1"/>
    </source>
</evidence>
<feature type="domain" description="Glycosyltransferase 2-like" evidence="7">
    <location>
        <begin position="4"/>
        <end position="123"/>
    </location>
</feature>
<evidence type="ECO:0000256" key="5">
    <source>
        <dbReference type="ARBA" id="ARBA00022944"/>
    </source>
</evidence>
<keyword evidence="6" id="KW-0472">Membrane</keyword>
<dbReference type="Proteomes" id="UP000184038">
    <property type="component" value="Unassembled WGS sequence"/>
</dbReference>
<dbReference type="GO" id="GO:0047355">
    <property type="term" value="F:CDP-glycerol glycerophosphotransferase activity"/>
    <property type="evidence" value="ECO:0007669"/>
    <property type="project" value="InterPro"/>
</dbReference>
<dbReference type="GO" id="GO:0019350">
    <property type="term" value="P:teichoic acid biosynthetic process"/>
    <property type="evidence" value="ECO:0007669"/>
    <property type="project" value="UniProtKB-KW"/>
</dbReference>
<comment type="subcellular location">
    <subcellularLocation>
        <location evidence="1">Cell membrane</location>
        <topology evidence="1">Peripheral membrane protein</topology>
    </subcellularLocation>
</comment>
<organism evidence="8 9">
    <name type="scientific">Anaerosporobacter mobilis DSM 15930</name>
    <dbReference type="NCBI Taxonomy" id="1120996"/>
    <lineage>
        <taxon>Bacteria</taxon>
        <taxon>Bacillati</taxon>
        <taxon>Bacillota</taxon>
        <taxon>Clostridia</taxon>
        <taxon>Lachnospirales</taxon>
        <taxon>Lachnospiraceae</taxon>
        <taxon>Anaerosporobacter</taxon>
    </lineage>
</organism>
<evidence type="ECO:0000256" key="1">
    <source>
        <dbReference type="ARBA" id="ARBA00004202"/>
    </source>
</evidence>
<dbReference type="Pfam" id="PF00535">
    <property type="entry name" value="Glycos_transf_2"/>
    <property type="match status" value="1"/>
</dbReference>
<dbReference type="PANTHER" id="PTHR37316:SF3">
    <property type="entry name" value="TEICHOIC ACID GLYCEROL-PHOSPHATE TRANSFERASE"/>
    <property type="match status" value="1"/>
</dbReference>
<dbReference type="InterPro" id="IPR029044">
    <property type="entry name" value="Nucleotide-diphossugar_trans"/>
</dbReference>
<dbReference type="InterPro" id="IPR043148">
    <property type="entry name" value="TagF_C"/>
</dbReference>
<evidence type="ECO:0000313" key="9">
    <source>
        <dbReference type="Proteomes" id="UP000184038"/>
    </source>
</evidence>
<dbReference type="SUPFAM" id="SSF53448">
    <property type="entry name" value="Nucleotide-diphospho-sugar transferases"/>
    <property type="match status" value="1"/>
</dbReference>
<comment type="similarity">
    <text evidence="2">Belongs to the CDP-glycerol glycerophosphotransferase family.</text>
</comment>
<dbReference type="EMBL" id="FRCP01000015">
    <property type="protein sequence ID" value="SHM72864.1"/>
    <property type="molecule type" value="Genomic_DNA"/>
</dbReference>
<protein>
    <submittedName>
        <fullName evidence="8">CDP-glycerol glycerophosphotransferase</fullName>
    </submittedName>
</protein>
<gene>
    <name evidence="8" type="ORF">SAMN02746066_03067</name>
</gene>
<evidence type="ECO:0000256" key="3">
    <source>
        <dbReference type="ARBA" id="ARBA00022475"/>
    </source>
</evidence>
<dbReference type="AlphaFoldDB" id="A0A1M7L4R5"/>
<dbReference type="RefSeq" id="WP_073289277.1">
    <property type="nucleotide sequence ID" value="NZ_FRCP01000015.1"/>
</dbReference>
<accession>A0A1M7L4R5</accession>
<dbReference type="Gene3D" id="3.40.50.12580">
    <property type="match status" value="1"/>
</dbReference>
<proteinExistence type="inferred from homology"/>
<keyword evidence="5" id="KW-0777">Teichoic acid biosynthesis</keyword>
<dbReference type="InterPro" id="IPR043149">
    <property type="entry name" value="TagF_N"/>
</dbReference>
<evidence type="ECO:0000256" key="2">
    <source>
        <dbReference type="ARBA" id="ARBA00010488"/>
    </source>
</evidence>
<evidence type="ECO:0000259" key="7">
    <source>
        <dbReference type="Pfam" id="PF00535"/>
    </source>
</evidence>
<reference evidence="8 9" key="1">
    <citation type="submission" date="2016-11" db="EMBL/GenBank/DDBJ databases">
        <authorList>
            <person name="Jaros S."/>
            <person name="Januszkiewicz K."/>
            <person name="Wedrychowicz H."/>
        </authorList>
    </citation>
    <scope>NUCLEOTIDE SEQUENCE [LARGE SCALE GENOMIC DNA]</scope>
    <source>
        <strain evidence="8 9">DSM 15930</strain>
    </source>
</reference>
<dbReference type="Gene3D" id="3.90.550.10">
    <property type="entry name" value="Spore Coat Polysaccharide Biosynthesis Protein SpsA, Chain A"/>
    <property type="match status" value="1"/>
</dbReference>
<dbReference type="PANTHER" id="PTHR37316">
    <property type="entry name" value="TEICHOIC ACID GLYCEROL-PHOSPHATE PRIMASE"/>
    <property type="match status" value="1"/>
</dbReference>
<dbReference type="InterPro" id="IPR007554">
    <property type="entry name" value="Glycerophosphate_synth"/>
</dbReference>